<dbReference type="Pfam" id="PF20669">
    <property type="entry name" value="Exo70_N"/>
    <property type="match status" value="1"/>
</dbReference>
<keyword evidence="3" id="KW-0268">Exocytosis</keyword>
<keyword evidence="6" id="KW-1185">Reference proteome</keyword>
<accession>A0A5A7R4A5</accession>
<dbReference type="InterPro" id="IPR004140">
    <property type="entry name" value="Exo70"/>
</dbReference>
<comment type="function">
    <text evidence="3">Component of the exocyst complex.</text>
</comment>
<dbReference type="AlphaFoldDB" id="A0A5A7R4A5"/>
<evidence type="ECO:0000313" key="6">
    <source>
        <dbReference type="Proteomes" id="UP000325081"/>
    </source>
</evidence>
<proteinExistence type="inferred from homology"/>
<protein>
    <recommendedName>
        <fullName evidence="3">Exocyst subunit Exo70 family protein</fullName>
    </recommendedName>
</protein>
<dbReference type="Pfam" id="PF03081">
    <property type="entry name" value="Exo70_C"/>
    <property type="match status" value="1"/>
</dbReference>
<dbReference type="OrthoDB" id="1922221at2759"/>
<dbReference type="GO" id="GO:0015031">
    <property type="term" value="P:protein transport"/>
    <property type="evidence" value="ECO:0007669"/>
    <property type="project" value="UniProtKB-KW"/>
</dbReference>
<dbReference type="InterPro" id="IPR046364">
    <property type="entry name" value="Exo70_C"/>
</dbReference>
<dbReference type="GO" id="GO:0000145">
    <property type="term" value="C:exocyst"/>
    <property type="evidence" value="ECO:0007669"/>
    <property type="project" value="InterPro"/>
</dbReference>
<reference evidence="6" key="1">
    <citation type="journal article" date="2019" name="Curr. Biol.">
        <title>Genome Sequence of Striga asiatica Provides Insight into the Evolution of Plant Parasitism.</title>
        <authorList>
            <person name="Yoshida S."/>
            <person name="Kim S."/>
            <person name="Wafula E.K."/>
            <person name="Tanskanen J."/>
            <person name="Kim Y.M."/>
            <person name="Honaas L."/>
            <person name="Yang Z."/>
            <person name="Spallek T."/>
            <person name="Conn C.E."/>
            <person name="Ichihashi Y."/>
            <person name="Cheong K."/>
            <person name="Cui S."/>
            <person name="Der J.P."/>
            <person name="Gundlach H."/>
            <person name="Jiao Y."/>
            <person name="Hori C."/>
            <person name="Ishida J.K."/>
            <person name="Kasahara H."/>
            <person name="Kiba T."/>
            <person name="Kim M.S."/>
            <person name="Koo N."/>
            <person name="Laohavisit A."/>
            <person name="Lee Y.H."/>
            <person name="Lumba S."/>
            <person name="McCourt P."/>
            <person name="Mortimer J.C."/>
            <person name="Mutuku J.M."/>
            <person name="Nomura T."/>
            <person name="Sasaki-Sekimoto Y."/>
            <person name="Seto Y."/>
            <person name="Wang Y."/>
            <person name="Wakatake T."/>
            <person name="Sakakibara H."/>
            <person name="Demura T."/>
            <person name="Yamaguchi S."/>
            <person name="Yoneyama K."/>
            <person name="Manabe R.I."/>
            <person name="Nelson D.C."/>
            <person name="Schulman A.H."/>
            <person name="Timko M.P."/>
            <person name="dePamphilis C.W."/>
            <person name="Choi D."/>
            <person name="Shirasu K."/>
        </authorList>
    </citation>
    <scope>NUCLEOTIDE SEQUENCE [LARGE SCALE GENOMIC DNA]</scope>
    <source>
        <strain evidence="6">cv. UVA1</strain>
    </source>
</reference>
<keyword evidence="2 3" id="KW-0813">Transport</keyword>
<keyword evidence="3" id="KW-0653">Protein transport</keyword>
<dbReference type="Proteomes" id="UP000325081">
    <property type="component" value="Unassembled WGS sequence"/>
</dbReference>
<dbReference type="PANTHER" id="PTHR12542">
    <property type="entry name" value="EXOCYST COMPLEX PROTEIN EXO70"/>
    <property type="match status" value="1"/>
</dbReference>
<dbReference type="GO" id="GO:0006887">
    <property type="term" value="P:exocytosis"/>
    <property type="evidence" value="ECO:0007669"/>
    <property type="project" value="UniProtKB-KW"/>
</dbReference>
<name>A0A5A7R4A5_STRAF</name>
<dbReference type="InterPro" id="IPR016159">
    <property type="entry name" value="Cullin_repeat-like_dom_sf"/>
</dbReference>
<dbReference type="PANTHER" id="PTHR12542:SF85">
    <property type="entry name" value="EXOCYST SUBUNIT EXO70 FAMILY PROTEIN"/>
    <property type="match status" value="1"/>
</dbReference>
<feature type="domain" description="Exocyst complex subunit Exo70 C-terminal" evidence="4">
    <location>
        <begin position="257"/>
        <end position="588"/>
    </location>
</feature>
<comment type="caution">
    <text evidence="5">The sequence shown here is derived from an EMBL/GenBank/DDBJ whole genome shotgun (WGS) entry which is preliminary data.</text>
</comment>
<evidence type="ECO:0000256" key="1">
    <source>
        <dbReference type="ARBA" id="ARBA00006756"/>
    </source>
</evidence>
<dbReference type="SUPFAM" id="SSF74788">
    <property type="entry name" value="Cullin repeat-like"/>
    <property type="match status" value="1"/>
</dbReference>
<sequence>MGFNDLLAARNILKSSIEKSRDISAALDKTSSKLEKTSRGLPYLQSAIHDVANKCSIYEIKSEIDRAIGPAAGALKVLSLVHEVQASLETDPRVAGLFAYINDVKRLQEALKLLVSNCRLAIIWLEDIDRGLFADGDDFGDWYFGRVSTVVKKLDELQGKGYCSGVLSSALDRLEHEYKRLVTESRTIDDFPAPDAIRELQAIIEILAANGRLDRCVSVYTEARVENARATLRALGMDIQLYKTVSSQTVESYVDMWDQHMEFVVRHLLHSERRLCSEVYRDDDTWMNCFAKIASGCGFTEILDFARRICGSKREAIKLPRLLRVFSTLDRLRLDFNDLFGGRFCVGIQKKTRGLVRRVVRETCEIFYKLSAQVELQRAWGPPPDGSIPRLVRFVTDYCSHLLEDGNNSLILTRVLEINRAWNNELVDGRQLLSFEINNVMKAVETNLETWARSYEDAALSHVFMMNSHWYLFKRVRGTELGKLMGDSWVWAHEGSFGYHAVSYMRESWEKIVELLREDGLTFFPGGRAVDRDLVKKRIRLFCEAFDNMYRKQSKWMLSDKALRWKICQLIVETIVRPYKSYLQRFMPAGLEYHSGESLENLIGKLFQLPKLGKQSNSKCTDLIVINTSADHFVDHFPSTPAAAC</sequence>
<evidence type="ECO:0000256" key="3">
    <source>
        <dbReference type="RuleBase" id="RU365026"/>
    </source>
</evidence>
<evidence type="ECO:0000313" key="5">
    <source>
        <dbReference type="EMBL" id="GER52309.1"/>
    </source>
</evidence>
<dbReference type="Gene3D" id="1.20.1280.170">
    <property type="entry name" value="Exocyst complex component Exo70"/>
    <property type="match status" value="1"/>
</dbReference>
<gene>
    <name evidence="5" type="ORF">STAS_29763</name>
</gene>
<evidence type="ECO:0000256" key="2">
    <source>
        <dbReference type="ARBA" id="ARBA00022448"/>
    </source>
</evidence>
<dbReference type="GO" id="GO:0005546">
    <property type="term" value="F:phosphatidylinositol-4,5-bisphosphate binding"/>
    <property type="evidence" value="ECO:0007669"/>
    <property type="project" value="InterPro"/>
</dbReference>
<organism evidence="5 6">
    <name type="scientific">Striga asiatica</name>
    <name type="common">Asiatic witchweed</name>
    <name type="synonym">Buchnera asiatica</name>
    <dbReference type="NCBI Taxonomy" id="4170"/>
    <lineage>
        <taxon>Eukaryota</taxon>
        <taxon>Viridiplantae</taxon>
        <taxon>Streptophyta</taxon>
        <taxon>Embryophyta</taxon>
        <taxon>Tracheophyta</taxon>
        <taxon>Spermatophyta</taxon>
        <taxon>Magnoliopsida</taxon>
        <taxon>eudicotyledons</taxon>
        <taxon>Gunneridae</taxon>
        <taxon>Pentapetalae</taxon>
        <taxon>asterids</taxon>
        <taxon>lamiids</taxon>
        <taxon>Lamiales</taxon>
        <taxon>Orobanchaceae</taxon>
        <taxon>Buchnereae</taxon>
        <taxon>Striga</taxon>
    </lineage>
</organism>
<comment type="similarity">
    <text evidence="1 3">Belongs to the EXO70 family.</text>
</comment>
<evidence type="ECO:0000259" key="4">
    <source>
        <dbReference type="Pfam" id="PF03081"/>
    </source>
</evidence>
<dbReference type="EMBL" id="BKCP01010292">
    <property type="protein sequence ID" value="GER52309.1"/>
    <property type="molecule type" value="Genomic_DNA"/>
</dbReference>